<evidence type="ECO:0000256" key="3">
    <source>
        <dbReference type="ARBA" id="ARBA00004906"/>
    </source>
</evidence>
<keyword evidence="8 15" id="KW-0808">Transferase</keyword>
<comment type="caution">
    <text evidence="17">The sequence shown here is derived from an EMBL/GenBank/DDBJ whole genome shotgun (WGS) entry which is preliminary data.</text>
</comment>
<dbReference type="SUPFAM" id="SSF57850">
    <property type="entry name" value="RING/U-box"/>
    <property type="match status" value="1"/>
</dbReference>
<comment type="catalytic activity">
    <reaction evidence="1 15">
        <text>S-ubiquitinyl-[E2 ubiquitin-conjugating enzyme]-L-cysteine + [acceptor protein]-L-lysine = [E2 ubiquitin-conjugating enzyme]-L-cysteine + N(6)-ubiquitinyl-[acceptor protein]-L-lysine.</text>
        <dbReference type="EC" id="2.3.2.27"/>
    </reaction>
</comment>
<dbReference type="Pfam" id="PF23009">
    <property type="entry name" value="UBC_like"/>
    <property type="match status" value="1"/>
</dbReference>
<dbReference type="InterPro" id="IPR039795">
    <property type="entry name" value="LTN1/Rkr1"/>
</dbReference>
<gene>
    <name evidence="17" type="ORF">L1049_013112</name>
</gene>
<comment type="similarity">
    <text evidence="4 15">Belongs to the LTN1 family.</text>
</comment>
<dbReference type="InterPro" id="IPR001841">
    <property type="entry name" value="Znf_RING"/>
</dbReference>
<dbReference type="GO" id="GO:1990112">
    <property type="term" value="C:RQC complex"/>
    <property type="evidence" value="ECO:0007669"/>
    <property type="project" value="UniProtKB-UniRule"/>
</dbReference>
<keyword evidence="7" id="KW-0963">Cytoplasm</keyword>
<dbReference type="PROSITE" id="PS50089">
    <property type="entry name" value="ZF_RING_2"/>
    <property type="match status" value="1"/>
</dbReference>
<dbReference type="GO" id="GO:0072344">
    <property type="term" value="P:rescue of stalled ribosome"/>
    <property type="evidence" value="ECO:0007669"/>
    <property type="project" value="UniProtKB-UniRule"/>
</dbReference>
<dbReference type="PANTHER" id="PTHR12389:SF0">
    <property type="entry name" value="E3 UBIQUITIN-PROTEIN LIGASE LISTERIN"/>
    <property type="match status" value="1"/>
</dbReference>
<dbReference type="AlphaFoldDB" id="A0AAP0RLF4"/>
<evidence type="ECO:0000256" key="13">
    <source>
        <dbReference type="ARBA" id="ARBA00022833"/>
    </source>
</evidence>
<evidence type="ECO:0000256" key="5">
    <source>
        <dbReference type="ARBA" id="ARBA00012483"/>
    </source>
</evidence>
<dbReference type="EC" id="2.3.2.27" evidence="5 15"/>
<evidence type="ECO:0000259" key="16">
    <source>
        <dbReference type="PROSITE" id="PS50089"/>
    </source>
</evidence>
<evidence type="ECO:0000256" key="1">
    <source>
        <dbReference type="ARBA" id="ARBA00000900"/>
    </source>
</evidence>
<dbReference type="InterPro" id="IPR054478">
    <property type="entry name" value="LTN1_UBC"/>
</dbReference>
<dbReference type="Pfam" id="PF13639">
    <property type="entry name" value="zf-RING_2"/>
    <property type="match status" value="1"/>
</dbReference>
<dbReference type="SMART" id="SM00184">
    <property type="entry name" value="RING"/>
    <property type="match status" value="1"/>
</dbReference>
<dbReference type="CDD" id="cd16491">
    <property type="entry name" value="RING-CH-C4HC3_LTN1"/>
    <property type="match status" value="1"/>
</dbReference>
<dbReference type="InterPro" id="IPR039804">
    <property type="entry name" value="RING-CH-C4HC3_LTN1"/>
</dbReference>
<evidence type="ECO:0000256" key="11">
    <source>
        <dbReference type="ARBA" id="ARBA00022771"/>
    </source>
</evidence>
<evidence type="ECO:0000256" key="4">
    <source>
        <dbReference type="ARBA" id="ARBA00007997"/>
    </source>
</evidence>
<comment type="function">
    <text evidence="15">E3 ubiquitin-protein ligase. Component of the ribosome quality control complex (RQC), a ribosome-associated complex that mediates ubiquitination and extraction of incompletely synthesized nascent chains for proteasomal degradation.</text>
</comment>
<evidence type="ECO:0000313" key="17">
    <source>
        <dbReference type="EMBL" id="KAK9279433.1"/>
    </source>
</evidence>
<evidence type="ECO:0000256" key="6">
    <source>
        <dbReference type="ARBA" id="ARBA00017157"/>
    </source>
</evidence>
<keyword evidence="13 15" id="KW-0862">Zinc</keyword>
<keyword evidence="9 15" id="KW-0479">Metal-binding</keyword>
<organism evidence="17 18">
    <name type="scientific">Liquidambar formosana</name>
    <name type="common">Formosan gum</name>
    <dbReference type="NCBI Taxonomy" id="63359"/>
    <lineage>
        <taxon>Eukaryota</taxon>
        <taxon>Viridiplantae</taxon>
        <taxon>Streptophyta</taxon>
        <taxon>Embryophyta</taxon>
        <taxon>Tracheophyta</taxon>
        <taxon>Spermatophyta</taxon>
        <taxon>Magnoliopsida</taxon>
        <taxon>eudicotyledons</taxon>
        <taxon>Gunneridae</taxon>
        <taxon>Pentapetalae</taxon>
        <taxon>Saxifragales</taxon>
        <taxon>Altingiaceae</taxon>
        <taxon>Liquidambar</taxon>
    </lineage>
</organism>
<sequence length="795" mass="88905">MPNLSIGKGSASLNVEIVSTDIHTSGNHKFVAVVDKLISKIGIDRVVAGYISPTPSSPKEATNEFVTSQSHYFRPWLAAEILCTWKWPGGSALGSFFPLLGAYAKSRNCGPKECLLDSIFNILLDGALVHGASGELRSFNVWPISNDEVESIQEPYLRALVSLLFTLFKDNIWKKDRALILFERLLSKLSIGEAINTNCLRILPLIVSVLIRPLYCKSIGSGESSRDAQPDSFEENPIQDTIKDWLQRALMFPPLIAWQTGQDMEEWFQLVISCYPLSALGGGEALRLDRDINSEERALLLDLFRKQRRGVTASAKANQLPMVQMLLSKLMVVSIGFCWKEFNEEDWEFVLFQLRRWIELAVVMMEEVAENVNDAVVNSSSSDNLEGTLKRFEQTVLVLDDSPINIARNALFGFSMFCGLGLQLAEDADNLNPLRRERWDPIKDRILEGILRLFFSTGAAEAIASSCCHEASLIIASTRLEHPHFWELVASSVVNSSLYARDRALKSVELWGLTKGPIGSLYAILFSSKPIPSLQLAAYVILSMEPVSHLAIIGEDTACHLDSDPTGNQDSCRLDLSKEENVHLREEISFMIERLPYEILEMDLVAQQRAGLAIYADRSASSEIESFTKTWCSPPLIADELSQIKKASFADDNFSVSVSKSAHEVVATYTKDETGMDLVIRLPASYPLRPVDVDCTRSLGISEVKQRKWLMSMMSFVRNQNGALAEAIQIWKSNFDKEFEGVEECPICYSVIHTANHSLPRLACKTCKHKFHSACLYKWFSTSHKSTCPLCQSPF</sequence>
<dbReference type="Proteomes" id="UP001415857">
    <property type="component" value="Unassembled WGS sequence"/>
</dbReference>
<evidence type="ECO:0000256" key="10">
    <source>
        <dbReference type="ARBA" id="ARBA00022737"/>
    </source>
</evidence>
<accession>A0AAP0RLF4</accession>
<dbReference type="EMBL" id="JBBPBK010000008">
    <property type="protein sequence ID" value="KAK9279433.1"/>
    <property type="molecule type" value="Genomic_DNA"/>
</dbReference>
<keyword evidence="11 14" id="KW-0863">Zinc-finger</keyword>
<protein>
    <recommendedName>
        <fullName evidence="6 15">E3 ubiquitin-protein ligase listerin</fullName>
        <ecNumber evidence="5 15">2.3.2.27</ecNumber>
    </recommendedName>
    <alternativeName>
        <fullName evidence="15">RING-type E3 ubiquitin transferase listerin</fullName>
    </alternativeName>
</protein>
<comment type="pathway">
    <text evidence="3 15">Protein modification; protein ubiquitination.</text>
</comment>
<evidence type="ECO:0000313" key="18">
    <source>
        <dbReference type="Proteomes" id="UP001415857"/>
    </source>
</evidence>
<dbReference type="InterPro" id="IPR013083">
    <property type="entry name" value="Znf_RING/FYVE/PHD"/>
</dbReference>
<evidence type="ECO:0000256" key="2">
    <source>
        <dbReference type="ARBA" id="ARBA00004514"/>
    </source>
</evidence>
<dbReference type="PANTHER" id="PTHR12389">
    <property type="entry name" value="ZINC FINGER PROTEIN 294"/>
    <property type="match status" value="1"/>
</dbReference>
<feature type="domain" description="RING-type" evidence="16">
    <location>
        <begin position="745"/>
        <end position="792"/>
    </location>
</feature>
<keyword evidence="10" id="KW-0677">Repeat</keyword>
<dbReference type="SMART" id="SM00744">
    <property type="entry name" value="RINGv"/>
    <property type="match status" value="1"/>
</dbReference>
<proteinExistence type="inferred from homology"/>
<evidence type="ECO:0000256" key="12">
    <source>
        <dbReference type="ARBA" id="ARBA00022786"/>
    </source>
</evidence>
<dbReference type="Gene3D" id="3.30.40.10">
    <property type="entry name" value="Zinc/RING finger domain, C3HC4 (zinc finger)"/>
    <property type="match status" value="1"/>
</dbReference>
<evidence type="ECO:0000256" key="14">
    <source>
        <dbReference type="PROSITE-ProRule" id="PRU00175"/>
    </source>
</evidence>
<dbReference type="GO" id="GO:1990116">
    <property type="term" value="P:ribosome-associated ubiquitin-dependent protein catabolic process"/>
    <property type="evidence" value="ECO:0007669"/>
    <property type="project" value="UniProtKB-UniRule"/>
</dbReference>
<dbReference type="InterPro" id="IPR011016">
    <property type="entry name" value="Znf_RING-CH"/>
</dbReference>
<keyword evidence="12 15" id="KW-0833">Ubl conjugation pathway</keyword>
<dbReference type="FunFam" id="3.30.40.10:FF:000038">
    <property type="entry name" value="E3 ubiquitin-protein ligase listerin"/>
    <property type="match status" value="1"/>
</dbReference>
<evidence type="ECO:0000256" key="8">
    <source>
        <dbReference type="ARBA" id="ARBA00022679"/>
    </source>
</evidence>
<dbReference type="GO" id="GO:0005829">
    <property type="term" value="C:cytosol"/>
    <property type="evidence" value="ECO:0007669"/>
    <property type="project" value="UniProtKB-SubCell"/>
</dbReference>
<dbReference type="GO" id="GO:0061630">
    <property type="term" value="F:ubiquitin protein ligase activity"/>
    <property type="evidence" value="ECO:0007669"/>
    <property type="project" value="UniProtKB-UniRule"/>
</dbReference>
<evidence type="ECO:0000256" key="9">
    <source>
        <dbReference type="ARBA" id="ARBA00022723"/>
    </source>
</evidence>
<dbReference type="GO" id="GO:0043023">
    <property type="term" value="F:ribosomal large subunit binding"/>
    <property type="evidence" value="ECO:0007669"/>
    <property type="project" value="TreeGrafter"/>
</dbReference>
<keyword evidence="18" id="KW-1185">Reference proteome</keyword>
<dbReference type="GO" id="GO:0008270">
    <property type="term" value="F:zinc ion binding"/>
    <property type="evidence" value="ECO:0007669"/>
    <property type="project" value="UniProtKB-KW"/>
</dbReference>
<comment type="subcellular location">
    <subcellularLocation>
        <location evidence="2">Cytoplasm</location>
        <location evidence="2">Cytosol</location>
    </subcellularLocation>
</comment>
<reference evidence="17 18" key="1">
    <citation type="journal article" date="2024" name="Plant J.">
        <title>Genome sequences and population genomics reveal climatic adaptation and genomic divergence between two closely related sweetgum species.</title>
        <authorList>
            <person name="Xu W.Q."/>
            <person name="Ren C.Q."/>
            <person name="Zhang X.Y."/>
            <person name="Comes H.P."/>
            <person name="Liu X.H."/>
            <person name="Li Y.G."/>
            <person name="Kettle C.J."/>
            <person name="Jalonen R."/>
            <person name="Gaisberger H."/>
            <person name="Ma Y.Z."/>
            <person name="Qiu Y.X."/>
        </authorList>
    </citation>
    <scope>NUCLEOTIDE SEQUENCE [LARGE SCALE GENOMIC DNA]</scope>
    <source>
        <strain evidence="17">Hangzhou</strain>
    </source>
</reference>
<evidence type="ECO:0000256" key="7">
    <source>
        <dbReference type="ARBA" id="ARBA00022490"/>
    </source>
</evidence>
<name>A0AAP0RLF4_LIQFO</name>
<evidence type="ECO:0000256" key="15">
    <source>
        <dbReference type="RuleBase" id="RU367090"/>
    </source>
</evidence>
<comment type="subunit">
    <text evidence="15">Component of the ribosome quality control complex (RQC).</text>
</comment>